<name>A0A0E9WIS8_ANGAN</name>
<evidence type="ECO:0000313" key="1">
    <source>
        <dbReference type="EMBL" id="JAH90289.1"/>
    </source>
</evidence>
<organism evidence="1">
    <name type="scientific">Anguilla anguilla</name>
    <name type="common">European freshwater eel</name>
    <name type="synonym">Muraena anguilla</name>
    <dbReference type="NCBI Taxonomy" id="7936"/>
    <lineage>
        <taxon>Eukaryota</taxon>
        <taxon>Metazoa</taxon>
        <taxon>Chordata</taxon>
        <taxon>Craniata</taxon>
        <taxon>Vertebrata</taxon>
        <taxon>Euteleostomi</taxon>
        <taxon>Actinopterygii</taxon>
        <taxon>Neopterygii</taxon>
        <taxon>Teleostei</taxon>
        <taxon>Anguilliformes</taxon>
        <taxon>Anguillidae</taxon>
        <taxon>Anguilla</taxon>
    </lineage>
</organism>
<sequence>MPPGGGRSAKREIPFVVHFLHSPLVLLSWVHGAAYTHLTCLSVGRGMSSKT</sequence>
<accession>A0A0E9WIS8</accession>
<proteinExistence type="predicted"/>
<reference evidence="1" key="2">
    <citation type="journal article" date="2015" name="Fish Shellfish Immunol.">
        <title>Early steps in the European eel (Anguilla anguilla)-Vibrio vulnificus interaction in the gills: Role of the RtxA13 toxin.</title>
        <authorList>
            <person name="Callol A."/>
            <person name="Pajuelo D."/>
            <person name="Ebbesson L."/>
            <person name="Teles M."/>
            <person name="MacKenzie S."/>
            <person name="Amaro C."/>
        </authorList>
    </citation>
    <scope>NUCLEOTIDE SEQUENCE</scope>
</reference>
<dbReference type="EMBL" id="GBXM01018288">
    <property type="protein sequence ID" value="JAH90289.1"/>
    <property type="molecule type" value="Transcribed_RNA"/>
</dbReference>
<protein>
    <submittedName>
        <fullName evidence="1">Uncharacterized protein</fullName>
    </submittedName>
</protein>
<reference evidence="1" key="1">
    <citation type="submission" date="2014-11" db="EMBL/GenBank/DDBJ databases">
        <authorList>
            <person name="Amaro Gonzalez C."/>
        </authorList>
    </citation>
    <scope>NUCLEOTIDE SEQUENCE</scope>
</reference>
<dbReference type="AlphaFoldDB" id="A0A0E9WIS8"/>